<protein>
    <submittedName>
        <fullName evidence="1">Uncharacterized protein</fullName>
    </submittedName>
</protein>
<dbReference type="AlphaFoldDB" id="A0A1I5BJ73"/>
<evidence type="ECO:0000313" key="2">
    <source>
        <dbReference type="Proteomes" id="UP000199149"/>
    </source>
</evidence>
<name>A0A1I5BJ73_9FLAO</name>
<organism evidence="1 2">
    <name type="scientific">Algoriella xinjiangensis</name>
    <dbReference type="NCBI Taxonomy" id="684065"/>
    <lineage>
        <taxon>Bacteria</taxon>
        <taxon>Pseudomonadati</taxon>
        <taxon>Bacteroidota</taxon>
        <taxon>Flavobacteriia</taxon>
        <taxon>Flavobacteriales</taxon>
        <taxon>Weeksellaceae</taxon>
        <taxon>Algoriella</taxon>
    </lineage>
</organism>
<sequence length="36" mass="4272">MILKKTKEIQAYLTYTKKIQVLKYGKEYGNNSIYSL</sequence>
<proteinExistence type="predicted"/>
<keyword evidence="2" id="KW-1185">Reference proteome</keyword>
<accession>A0A1I5BJ73</accession>
<reference evidence="2" key="1">
    <citation type="submission" date="2016-10" db="EMBL/GenBank/DDBJ databases">
        <authorList>
            <person name="Varghese N."/>
            <person name="Submissions S."/>
        </authorList>
    </citation>
    <scope>NUCLEOTIDE SEQUENCE [LARGE SCALE GENOMIC DNA]</scope>
    <source>
        <strain evidence="2">XJ109</strain>
    </source>
</reference>
<dbReference type="Proteomes" id="UP000199149">
    <property type="component" value="Unassembled WGS sequence"/>
</dbReference>
<evidence type="ECO:0000313" key="1">
    <source>
        <dbReference type="EMBL" id="SFN74763.1"/>
    </source>
</evidence>
<dbReference type="EMBL" id="FOUZ01000037">
    <property type="protein sequence ID" value="SFN74763.1"/>
    <property type="molecule type" value="Genomic_DNA"/>
</dbReference>
<gene>
    <name evidence="1" type="ORF">SAMN05421738_1371</name>
</gene>